<sequence length="256" mass="29292">MKGDYINLRQGDILSSLDDNLTGWRYAFVLTADCDLWNDKFGKFLTVVPILSVKEYIEEVYFQEQCQKEIEKLCQRFCDLPSYEIDEEFFHSYIFDTPTDVLEGRYEGLGRIPSLKILQQYASGKMNAVQSFRKICELRNTKFDSKIRQSLTTMKLEHFFLNDLPGAPGLGFVAMLRLPQSFPVDAVALSRNKLPEDGQHYVAFKTGSLSDAVRYAVAQAFSNVFSRIGLATNFEIDRSEIISMICEAYEVDENDA</sequence>
<dbReference type="RefSeq" id="WP_157885120.1">
    <property type="nucleotide sequence ID" value="NZ_HG938355.1"/>
</dbReference>
<accession>A0A068T9E1</accession>
<evidence type="ECO:0000313" key="1">
    <source>
        <dbReference type="EMBL" id="CDN53930.1"/>
    </source>
</evidence>
<evidence type="ECO:0000313" key="2">
    <source>
        <dbReference type="Proteomes" id="UP000028186"/>
    </source>
</evidence>
<dbReference type="HOGENOM" id="CLU_1085153_0_0_5"/>
<dbReference type="EMBL" id="HG938355">
    <property type="protein sequence ID" value="CDN53930.1"/>
    <property type="molecule type" value="Genomic_DNA"/>
</dbReference>
<organism evidence="1 2">
    <name type="scientific">Neorhizobium galegae bv. officinalis bv. officinalis str. HAMBI 1141</name>
    <dbReference type="NCBI Taxonomy" id="1028801"/>
    <lineage>
        <taxon>Bacteria</taxon>
        <taxon>Pseudomonadati</taxon>
        <taxon>Pseudomonadota</taxon>
        <taxon>Alphaproteobacteria</taxon>
        <taxon>Hyphomicrobiales</taxon>
        <taxon>Rhizobiaceae</taxon>
        <taxon>Rhizobium/Agrobacterium group</taxon>
        <taxon>Neorhizobium</taxon>
    </lineage>
</organism>
<reference evidence="2" key="1">
    <citation type="journal article" date="2014" name="BMC Genomics">
        <title>Genome sequencing of two Neorhizobium galegae strains reveals a noeT gene responsible for the unusual acetylation of the nodulation factors.</title>
        <authorList>
            <person name="Osterman J."/>
            <person name="Marsh J."/>
            <person name="Laine P.K."/>
            <person name="Zeng Z."/>
            <person name="Alatalo E."/>
            <person name="Sullivan J.T."/>
            <person name="Young J.P."/>
            <person name="Thomas-Oates J."/>
            <person name="Paulin L."/>
            <person name="Lindstrom K."/>
        </authorList>
    </citation>
    <scope>NUCLEOTIDE SEQUENCE [LARGE SCALE GENOMIC DNA]</scope>
    <source>
        <strain evidence="2">HAMBI 1141</strain>
    </source>
</reference>
<gene>
    <name evidence="1" type="ORF">RG1141_CH15870</name>
</gene>
<proteinExistence type="predicted"/>
<name>A0A068T9E1_NEOGA</name>
<dbReference type="eggNOG" id="ENOG50346NW">
    <property type="taxonomic scope" value="Bacteria"/>
</dbReference>
<dbReference type="KEGG" id="ngl:RG1141_CH15870"/>
<protein>
    <submittedName>
        <fullName evidence="1">Uncharacterized protein</fullName>
    </submittedName>
</protein>
<dbReference type="Proteomes" id="UP000028186">
    <property type="component" value="Chromosome I"/>
</dbReference>
<dbReference type="AlphaFoldDB" id="A0A068T9E1"/>